<organism evidence="2 3">
    <name type="scientific">Arcticibacter pallidicorallinus</name>
    <dbReference type="NCBI Taxonomy" id="1259464"/>
    <lineage>
        <taxon>Bacteria</taxon>
        <taxon>Pseudomonadati</taxon>
        <taxon>Bacteroidota</taxon>
        <taxon>Sphingobacteriia</taxon>
        <taxon>Sphingobacteriales</taxon>
        <taxon>Sphingobacteriaceae</taxon>
        <taxon>Arcticibacter</taxon>
    </lineage>
</organism>
<evidence type="ECO:0000259" key="1">
    <source>
        <dbReference type="Pfam" id="PF13460"/>
    </source>
</evidence>
<protein>
    <submittedName>
        <fullName evidence="2">NAD(P)H dehydrogenase (Quinone)</fullName>
    </submittedName>
</protein>
<dbReference type="AlphaFoldDB" id="A0A2T0UBC5"/>
<gene>
    <name evidence="2" type="ORF">B0I27_101187</name>
</gene>
<dbReference type="InterPro" id="IPR036291">
    <property type="entry name" value="NAD(P)-bd_dom_sf"/>
</dbReference>
<dbReference type="InterPro" id="IPR016040">
    <property type="entry name" value="NAD(P)-bd_dom"/>
</dbReference>
<dbReference type="PANTHER" id="PTHR47129">
    <property type="entry name" value="QUINONE OXIDOREDUCTASE 2"/>
    <property type="match status" value="1"/>
</dbReference>
<dbReference type="InterPro" id="IPR052718">
    <property type="entry name" value="NmrA-type_oxidoreductase"/>
</dbReference>
<dbReference type="SUPFAM" id="SSF51735">
    <property type="entry name" value="NAD(P)-binding Rossmann-fold domains"/>
    <property type="match status" value="1"/>
</dbReference>
<name>A0A2T0UBC5_9SPHI</name>
<dbReference type="Gene3D" id="3.90.25.10">
    <property type="entry name" value="UDP-galactose 4-epimerase, domain 1"/>
    <property type="match status" value="1"/>
</dbReference>
<comment type="caution">
    <text evidence="2">The sequence shown here is derived from an EMBL/GenBank/DDBJ whole genome shotgun (WGS) entry which is preliminary data.</text>
</comment>
<dbReference type="RefSeq" id="WP_106290466.1">
    <property type="nucleotide sequence ID" value="NZ_PVTH01000001.1"/>
</dbReference>
<keyword evidence="3" id="KW-1185">Reference proteome</keyword>
<evidence type="ECO:0000313" key="2">
    <source>
        <dbReference type="EMBL" id="PRY55219.1"/>
    </source>
</evidence>
<proteinExistence type="predicted"/>
<reference evidence="2 3" key="1">
    <citation type="submission" date="2018-03" db="EMBL/GenBank/DDBJ databases">
        <title>Genomic Encyclopedia of Type Strains, Phase III (KMG-III): the genomes of soil and plant-associated and newly described type strains.</title>
        <authorList>
            <person name="Whitman W."/>
        </authorList>
    </citation>
    <scope>NUCLEOTIDE SEQUENCE [LARGE SCALE GENOMIC DNA]</scope>
    <source>
        <strain evidence="2 3">CGMCC 1.9313</strain>
    </source>
</reference>
<dbReference type="PANTHER" id="PTHR47129:SF1">
    <property type="entry name" value="NMRA-LIKE DOMAIN-CONTAINING PROTEIN"/>
    <property type="match status" value="1"/>
</dbReference>
<dbReference type="Pfam" id="PF13460">
    <property type="entry name" value="NAD_binding_10"/>
    <property type="match status" value="1"/>
</dbReference>
<dbReference type="Gene3D" id="3.40.50.720">
    <property type="entry name" value="NAD(P)-binding Rossmann-like Domain"/>
    <property type="match status" value="1"/>
</dbReference>
<evidence type="ECO:0000313" key="3">
    <source>
        <dbReference type="Proteomes" id="UP000238034"/>
    </source>
</evidence>
<dbReference type="CDD" id="cd05269">
    <property type="entry name" value="TMR_SDR_a"/>
    <property type="match status" value="1"/>
</dbReference>
<sequence>MKIAITGATGQLGQLVVSKLKNQGAGENIVALVRSRQKASGLGVEIREANYDDAETLESALSGIDTLLLISGSEVGKRAVQHRNIIDAAKKNDVKWIVYTSLLHADTSTLSLAAEHLATEAALRDSGIPYTLLRNGWYTENYTGSIPGALAGGAFIGSVGEGKIASAARADYADAAVAVLTTEGHEAKIYELAGDQAWTLSDLAAEISRQSGKNIPYVNMPEAEYANALKGFGLPEGLSHAIAGWDVSASRGDLFDDGRELSRLIGHQTTPLSEVVAAALK</sequence>
<dbReference type="OrthoDB" id="9780595at2"/>
<dbReference type="EMBL" id="PVTH01000001">
    <property type="protein sequence ID" value="PRY55219.1"/>
    <property type="molecule type" value="Genomic_DNA"/>
</dbReference>
<dbReference type="Proteomes" id="UP000238034">
    <property type="component" value="Unassembled WGS sequence"/>
</dbReference>
<feature type="domain" description="NAD(P)-binding" evidence="1">
    <location>
        <begin position="7"/>
        <end position="182"/>
    </location>
</feature>
<accession>A0A2T0UBC5</accession>